<sequence length="143" mass="16732">MENFKDDSKRKIFSRLAFIKKFLNEMPGNFTYFLIQIQKHLPFSDILNFGTRIKNIILKVPELNSSSKKYCDPKRVKLLQAIARSHFAAKSQFKLAEFFSTLGLMESRDKSFDDGYSHEDEEQLVLLREEILCEENKGESNLD</sequence>
<protein>
    <submittedName>
        <fullName evidence="1">Uncharacterized protein</fullName>
    </submittedName>
</protein>
<evidence type="ECO:0000313" key="2">
    <source>
        <dbReference type="Proteomes" id="UP000276133"/>
    </source>
</evidence>
<comment type="caution">
    <text evidence="1">The sequence shown here is derived from an EMBL/GenBank/DDBJ whole genome shotgun (WGS) entry which is preliminary data.</text>
</comment>
<accession>A0A3M7SWQ1</accession>
<reference evidence="1 2" key="1">
    <citation type="journal article" date="2018" name="Sci. Rep.">
        <title>Genomic signatures of local adaptation to the degree of environmental predictability in rotifers.</title>
        <authorList>
            <person name="Franch-Gras L."/>
            <person name="Hahn C."/>
            <person name="Garcia-Roger E.M."/>
            <person name="Carmona M.J."/>
            <person name="Serra M."/>
            <person name="Gomez A."/>
        </authorList>
    </citation>
    <scope>NUCLEOTIDE SEQUENCE [LARGE SCALE GENOMIC DNA]</scope>
    <source>
        <strain evidence="1">HYR1</strain>
    </source>
</reference>
<proteinExistence type="predicted"/>
<name>A0A3M7SWQ1_BRAPC</name>
<gene>
    <name evidence="1" type="ORF">BpHYR1_006002</name>
</gene>
<dbReference type="Proteomes" id="UP000276133">
    <property type="component" value="Unassembled WGS sequence"/>
</dbReference>
<dbReference type="EMBL" id="REGN01000677">
    <property type="protein sequence ID" value="RNA40109.1"/>
    <property type="molecule type" value="Genomic_DNA"/>
</dbReference>
<evidence type="ECO:0000313" key="1">
    <source>
        <dbReference type="EMBL" id="RNA40109.1"/>
    </source>
</evidence>
<keyword evidence="2" id="KW-1185">Reference proteome</keyword>
<organism evidence="1 2">
    <name type="scientific">Brachionus plicatilis</name>
    <name type="common">Marine rotifer</name>
    <name type="synonym">Brachionus muelleri</name>
    <dbReference type="NCBI Taxonomy" id="10195"/>
    <lineage>
        <taxon>Eukaryota</taxon>
        <taxon>Metazoa</taxon>
        <taxon>Spiralia</taxon>
        <taxon>Gnathifera</taxon>
        <taxon>Rotifera</taxon>
        <taxon>Eurotatoria</taxon>
        <taxon>Monogononta</taxon>
        <taxon>Pseudotrocha</taxon>
        <taxon>Ploima</taxon>
        <taxon>Brachionidae</taxon>
        <taxon>Brachionus</taxon>
    </lineage>
</organism>
<dbReference type="AlphaFoldDB" id="A0A3M7SWQ1"/>